<proteinExistence type="predicted"/>
<dbReference type="Proteomes" id="UP000521943">
    <property type="component" value="Unassembled WGS sequence"/>
</dbReference>
<dbReference type="Pfam" id="PF22893">
    <property type="entry name" value="ULD_2"/>
    <property type="match status" value="1"/>
</dbReference>
<sequence length="258" mass="29142">MPSSRSLTSRRYRAPRTQPLQQLFAGASNFSISGSQINAIVERLLAQLRQGEFAYRSISQHVGYSSANGLTIIDALDERFVLPLSIVSKFEDVHEALLKHFRGVVGEGLVAEKKYRIARQHDGQLVKPEDWKRVLEAGEVVVMSMLIEKVWVRSVEDACPKCGRTRLGSYRDGGWLKCRRCKMRYLCSTKPVGYRGQVPRSPYEIGSFRHVAKERVNVSRTSVFPWKRTLRSLTVPCSCSPVRSGRSGSCPNRGRIKI</sequence>
<evidence type="ECO:0000313" key="2">
    <source>
        <dbReference type="EMBL" id="KAF6747316.1"/>
    </source>
</evidence>
<dbReference type="AlphaFoldDB" id="A0A8H6HKC3"/>
<gene>
    <name evidence="2" type="ORF">DFP72DRAFT_611455</name>
</gene>
<protein>
    <recommendedName>
        <fullName evidence="1">Ubiquitin-like domain-containing protein</fullName>
    </recommendedName>
</protein>
<organism evidence="2 3">
    <name type="scientific">Ephemerocybe angulata</name>
    <dbReference type="NCBI Taxonomy" id="980116"/>
    <lineage>
        <taxon>Eukaryota</taxon>
        <taxon>Fungi</taxon>
        <taxon>Dikarya</taxon>
        <taxon>Basidiomycota</taxon>
        <taxon>Agaricomycotina</taxon>
        <taxon>Agaricomycetes</taxon>
        <taxon>Agaricomycetidae</taxon>
        <taxon>Agaricales</taxon>
        <taxon>Agaricineae</taxon>
        <taxon>Psathyrellaceae</taxon>
        <taxon>Ephemerocybe</taxon>
    </lineage>
</organism>
<dbReference type="InterPro" id="IPR054464">
    <property type="entry name" value="ULD_fung"/>
</dbReference>
<reference evidence="2 3" key="1">
    <citation type="submission" date="2020-07" db="EMBL/GenBank/DDBJ databases">
        <title>Comparative genomics of pyrophilous fungi reveals a link between fire events and developmental genes.</title>
        <authorList>
            <consortium name="DOE Joint Genome Institute"/>
            <person name="Steindorff A.S."/>
            <person name="Carver A."/>
            <person name="Calhoun S."/>
            <person name="Stillman K."/>
            <person name="Liu H."/>
            <person name="Lipzen A."/>
            <person name="Pangilinan J."/>
            <person name="Labutti K."/>
            <person name="Bruns T.D."/>
            <person name="Grigoriev I.V."/>
        </authorList>
    </citation>
    <scope>NUCLEOTIDE SEQUENCE [LARGE SCALE GENOMIC DNA]</scope>
    <source>
        <strain evidence="2 3">CBS 144469</strain>
    </source>
</reference>
<feature type="domain" description="Ubiquitin-like" evidence="1">
    <location>
        <begin position="67"/>
        <end position="148"/>
    </location>
</feature>
<name>A0A8H6HKC3_9AGAR</name>
<keyword evidence="3" id="KW-1185">Reference proteome</keyword>
<evidence type="ECO:0000259" key="1">
    <source>
        <dbReference type="Pfam" id="PF22893"/>
    </source>
</evidence>
<comment type="caution">
    <text evidence="2">The sequence shown here is derived from an EMBL/GenBank/DDBJ whole genome shotgun (WGS) entry which is preliminary data.</text>
</comment>
<accession>A0A8H6HKC3</accession>
<dbReference type="OrthoDB" id="3052670at2759"/>
<evidence type="ECO:0000313" key="3">
    <source>
        <dbReference type="Proteomes" id="UP000521943"/>
    </source>
</evidence>
<dbReference type="EMBL" id="JACGCI010000083">
    <property type="protein sequence ID" value="KAF6747316.1"/>
    <property type="molecule type" value="Genomic_DNA"/>
</dbReference>